<feature type="compositionally biased region" description="Low complexity" evidence="1">
    <location>
        <begin position="17"/>
        <end position="28"/>
    </location>
</feature>
<accession>B2APG0</accession>
<dbReference type="AlphaFoldDB" id="B2APG0"/>
<dbReference type="EMBL" id="FO904940">
    <property type="protein sequence ID" value="CDP30261.1"/>
    <property type="molecule type" value="Genomic_DNA"/>
</dbReference>
<reference evidence="4" key="3">
    <citation type="journal article" date="2014" name="Genetics">
        <title>Maintaining two mating types: Structure of the mating type locus and its role in heterokaryosis in Podospora anserina.</title>
        <authorList>
            <person name="Grognet P."/>
            <person name="Bidard F."/>
            <person name="Kuchly C."/>
            <person name="Tong L.C.H."/>
            <person name="Coppin E."/>
            <person name="Benkhali J.A."/>
            <person name="Couloux A."/>
            <person name="Wincker P."/>
            <person name="Debuchy R."/>
            <person name="Silar P."/>
        </authorList>
    </citation>
    <scope>GENOME REANNOTATION</scope>
    <source>
        <strain evidence="4">S / ATCC MYA-4624 / DSM 980 / FGSC 10383</strain>
    </source>
</reference>
<feature type="region of interest" description="Disordered" evidence="1">
    <location>
        <begin position="1"/>
        <end position="35"/>
    </location>
</feature>
<gene>
    <name evidence="2" type="ORF">PODANS_5_10840</name>
</gene>
<dbReference type="Proteomes" id="UP000001197">
    <property type="component" value="Chromosome 5"/>
</dbReference>
<reference evidence="3" key="4">
    <citation type="submission" date="2015-04" db="EMBL/GenBank/DDBJ databases">
        <title>Maintaining two mating types: Structure of the mating type locus and its role in heterokaryosis in Podospora anserina.</title>
        <authorList>
            <person name="Grognet P."/>
            <person name="Bidard F."/>
            <person name="Kuchly C."/>
            <person name="Chan Ho Tong L."/>
            <person name="Coppin E."/>
            <person name="Ait Benkhali J."/>
            <person name="Couloux A."/>
            <person name="Wincker P."/>
            <person name="Debuchy R."/>
            <person name="Silar P."/>
        </authorList>
    </citation>
    <scope>NUCLEOTIDE SEQUENCE</scope>
</reference>
<dbReference type="EMBL" id="CU633876">
    <property type="protein sequence ID" value="CAP65877.1"/>
    <property type="molecule type" value="Genomic_DNA"/>
</dbReference>
<proteinExistence type="predicted"/>
<dbReference type="VEuPathDB" id="FungiDB:PODANS_5_10840"/>
<sequence>MEGFDSKKAWRSSMTKSIPSSFGGSSSPRTPLKPTGYAARMAAAANDDYVPFRRTHVIEDDDAEKRNWRIVGFGKNNVTPLNPEAEQAFESIRPQLMSVIRNIPLASVKNRGPSARSPTATVEGYRVTDKKKSNPDRHGVNAVVLTSSSRPFAKEVKKQILRTCILESGRTKFTLVVQDEPPEWDWRADGAVVDAREQPRLLGANPPDHSKGPSAFPILRRWIRLGRSAIRSCLVCCCSSIMRTFRIASTQPRLNKQKEKDLEEMKVKA</sequence>
<reference evidence="2 4" key="1">
    <citation type="journal article" date="2008" name="Genome Biol.">
        <title>The genome sequence of the model ascomycete fungus Podospora anserina.</title>
        <authorList>
            <person name="Espagne E."/>
            <person name="Lespinet O."/>
            <person name="Malagnac F."/>
            <person name="Da Silva C."/>
            <person name="Jaillon O."/>
            <person name="Porcel B.M."/>
            <person name="Couloux A."/>
            <person name="Aury J.-M."/>
            <person name="Segurens B."/>
            <person name="Poulain J."/>
            <person name="Anthouard V."/>
            <person name="Grossetete S."/>
            <person name="Khalili H."/>
            <person name="Coppin E."/>
            <person name="Dequard-Chablat M."/>
            <person name="Picard M."/>
            <person name="Contamine V."/>
            <person name="Arnaise S."/>
            <person name="Bourdais A."/>
            <person name="Berteaux-Lecellier V."/>
            <person name="Gautheret D."/>
            <person name="de Vries R.P."/>
            <person name="Battaglia E."/>
            <person name="Coutinho P.M."/>
            <person name="Danchin E.G.J."/>
            <person name="Henrissat B."/>
            <person name="El Khoury R."/>
            <person name="Sainsard-Chanet A."/>
            <person name="Boivin A."/>
            <person name="Pinan-Lucarre B."/>
            <person name="Sellem C.H."/>
            <person name="Debuchy R."/>
            <person name="Wincker P."/>
            <person name="Weissenbach J."/>
            <person name="Silar P."/>
        </authorList>
    </citation>
    <scope>NUCLEOTIDE SEQUENCE [LARGE SCALE GENOMIC DNA]</scope>
    <source>
        <strain evidence="4">S / ATCC MYA-4624 / DSM 980 / FGSC 10383</strain>
        <strain evidence="2">S mat+</strain>
    </source>
</reference>
<dbReference type="GeneID" id="6189783"/>
<organism evidence="2">
    <name type="scientific">Podospora anserina (strain S / ATCC MYA-4624 / DSM 980 / FGSC 10383)</name>
    <name type="common">Pleurage anserina</name>
    <dbReference type="NCBI Taxonomy" id="515849"/>
    <lineage>
        <taxon>Eukaryota</taxon>
        <taxon>Fungi</taxon>
        <taxon>Dikarya</taxon>
        <taxon>Ascomycota</taxon>
        <taxon>Pezizomycotina</taxon>
        <taxon>Sordariomycetes</taxon>
        <taxon>Sordariomycetidae</taxon>
        <taxon>Sordariales</taxon>
        <taxon>Podosporaceae</taxon>
        <taxon>Podospora</taxon>
        <taxon>Podospora anserina</taxon>
    </lineage>
</organism>
<protein>
    <submittedName>
        <fullName evidence="2">Podospora anserina S mat+ genomic DNA chromosome 5, supercontig 10</fullName>
    </submittedName>
</protein>
<feature type="region of interest" description="Disordered" evidence="1">
    <location>
        <begin position="109"/>
        <end position="138"/>
    </location>
</feature>
<reference evidence="2" key="2">
    <citation type="submission" date="2008-07" db="EMBL/GenBank/DDBJ databases">
        <authorList>
            <person name="Genoscope - CEA"/>
        </authorList>
    </citation>
    <scope>NUCLEOTIDE SEQUENCE</scope>
    <source>
        <strain evidence="2">S mat+</strain>
    </source>
</reference>
<evidence type="ECO:0000256" key="1">
    <source>
        <dbReference type="SAM" id="MobiDB-lite"/>
    </source>
</evidence>
<evidence type="ECO:0000313" key="4">
    <source>
        <dbReference type="Proteomes" id="UP000001197"/>
    </source>
</evidence>
<name>B2APG0_PODAN</name>
<keyword evidence="4" id="KW-1185">Reference proteome</keyword>
<evidence type="ECO:0000313" key="3">
    <source>
        <dbReference type="EMBL" id="CDP30261.1"/>
    </source>
</evidence>
<feature type="compositionally biased region" description="Basic and acidic residues" evidence="1">
    <location>
        <begin position="126"/>
        <end position="138"/>
    </location>
</feature>
<evidence type="ECO:0000313" key="2">
    <source>
        <dbReference type="EMBL" id="CAP65877.1"/>
    </source>
</evidence>
<dbReference type="RefSeq" id="XP_001905634.1">
    <property type="nucleotide sequence ID" value="XM_001905599.1"/>
</dbReference>
<dbReference type="HOGENOM" id="CLU_1034855_0_0_1"/>
<dbReference type="KEGG" id="pan:PODANSg2661"/>